<feature type="domain" description="Flavodoxin-like fold" evidence="3">
    <location>
        <begin position="3"/>
        <end position="189"/>
    </location>
</feature>
<dbReference type="PANTHER" id="PTHR10204:SF34">
    <property type="entry name" value="NAD(P)H DEHYDROGENASE [QUINONE] 1 ISOFORM 1"/>
    <property type="match status" value="1"/>
</dbReference>
<reference evidence="4 5" key="1">
    <citation type="submission" date="2018-06" db="EMBL/GenBank/DDBJ databases">
        <authorList>
            <consortium name="Pathogen Informatics"/>
            <person name="Doyle S."/>
        </authorList>
    </citation>
    <scope>NUCLEOTIDE SEQUENCE [LARGE SCALE GENOMIC DNA]</scope>
    <source>
        <strain evidence="4 5">NCTC13336</strain>
    </source>
</reference>
<comment type="similarity">
    <text evidence="1">Belongs to the NAD(P)H dehydrogenase (quinone) family.</text>
</comment>
<dbReference type="PANTHER" id="PTHR10204">
    <property type="entry name" value="NAD P H OXIDOREDUCTASE-RELATED"/>
    <property type="match status" value="1"/>
</dbReference>
<keyword evidence="5" id="KW-1185">Reference proteome</keyword>
<evidence type="ECO:0000259" key="3">
    <source>
        <dbReference type="Pfam" id="PF02525"/>
    </source>
</evidence>
<dbReference type="RefSeq" id="WP_115308193.1">
    <property type="nucleotide sequence ID" value="NZ_CP091516.1"/>
</dbReference>
<protein>
    <submittedName>
        <fullName evidence="4">NADPH-quinone reductase (Modulator of drug activity B)</fullName>
    </submittedName>
</protein>
<evidence type="ECO:0000313" key="4">
    <source>
        <dbReference type="EMBL" id="STR01003.1"/>
    </source>
</evidence>
<dbReference type="Gene3D" id="3.40.50.360">
    <property type="match status" value="1"/>
</dbReference>
<dbReference type="InterPro" id="IPR029039">
    <property type="entry name" value="Flavoprotein-like_sf"/>
</dbReference>
<accession>A0A377R0I1</accession>
<evidence type="ECO:0000256" key="2">
    <source>
        <dbReference type="ARBA" id="ARBA00023002"/>
    </source>
</evidence>
<evidence type="ECO:0000313" key="5">
    <source>
        <dbReference type="Proteomes" id="UP000254293"/>
    </source>
</evidence>
<dbReference type="OrthoDB" id="9798454at2"/>
<dbReference type="SUPFAM" id="SSF52218">
    <property type="entry name" value="Flavoproteins"/>
    <property type="match status" value="1"/>
</dbReference>
<dbReference type="InterPro" id="IPR051545">
    <property type="entry name" value="NAD(P)H_dehydrogenase_qn"/>
</dbReference>
<name>A0A377R0I1_9NEIS</name>
<dbReference type="Pfam" id="PF02525">
    <property type="entry name" value="Flavodoxin_2"/>
    <property type="match status" value="1"/>
</dbReference>
<dbReference type="GO" id="GO:0005829">
    <property type="term" value="C:cytosol"/>
    <property type="evidence" value="ECO:0007669"/>
    <property type="project" value="TreeGrafter"/>
</dbReference>
<proteinExistence type="inferred from homology"/>
<dbReference type="AlphaFoldDB" id="A0A377R0I1"/>
<evidence type="ECO:0000256" key="1">
    <source>
        <dbReference type="ARBA" id="ARBA00006252"/>
    </source>
</evidence>
<dbReference type="GO" id="GO:0003955">
    <property type="term" value="F:NAD(P)H dehydrogenase (quinone) activity"/>
    <property type="evidence" value="ECO:0007669"/>
    <property type="project" value="TreeGrafter"/>
</dbReference>
<sequence>MSRTLIVYDHPYEKSFNHAVLQTVTAALAAKNRAHDVIDLHADGFDPVYSKEELALFGKGQTLDPLVEKYQALIRAADEIIFICPIWWSSLPAMSKGFLDKVMKQQFAYLPTKHSTKGLLTHIKTATLITTSTAPNFAFALVLGNPIKRVFVKVVMKQFGFQKRQWLNFGGITASTAAQREAFLHKVRQRFA</sequence>
<keyword evidence="2" id="KW-0560">Oxidoreductase</keyword>
<organism evidence="4 5">
    <name type="scientific">Kingella potus</name>
    <dbReference type="NCBI Taxonomy" id="265175"/>
    <lineage>
        <taxon>Bacteria</taxon>
        <taxon>Pseudomonadati</taxon>
        <taxon>Pseudomonadota</taxon>
        <taxon>Betaproteobacteria</taxon>
        <taxon>Neisseriales</taxon>
        <taxon>Neisseriaceae</taxon>
        <taxon>Kingella</taxon>
    </lineage>
</organism>
<dbReference type="InterPro" id="IPR003680">
    <property type="entry name" value="Flavodoxin_fold"/>
</dbReference>
<gene>
    <name evidence="4" type="ORF">NCTC13336_01230</name>
</gene>
<dbReference type="EMBL" id="UGJJ01000001">
    <property type="protein sequence ID" value="STR01003.1"/>
    <property type="molecule type" value="Genomic_DNA"/>
</dbReference>
<dbReference type="Proteomes" id="UP000254293">
    <property type="component" value="Unassembled WGS sequence"/>
</dbReference>